<dbReference type="RefSeq" id="WP_212679997.1">
    <property type="nucleotide sequence ID" value="NZ_JAGSPK010000006.1"/>
</dbReference>
<protein>
    <submittedName>
        <fullName evidence="8">Cache domain-containing protein</fullName>
    </submittedName>
</protein>
<evidence type="ECO:0000256" key="5">
    <source>
        <dbReference type="ARBA" id="ARBA00023136"/>
    </source>
</evidence>
<comment type="caution">
    <text evidence="8">The sequence shown here is derived from an EMBL/GenBank/DDBJ whole genome shotgun (WGS) entry which is preliminary data.</text>
</comment>
<evidence type="ECO:0000259" key="7">
    <source>
        <dbReference type="SMART" id="SM01049"/>
    </source>
</evidence>
<evidence type="ECO:0000256" key="1">
    <source>
        <dbReference type="ARBA" id="ARBA00004651"/>
    </source>
</evidence>
<evidence type="ECO:0000256" key="2">
    <source>
        <dbReference type="ARBA" id="ARBA00022475"/>
    </source>
</evidence>
<evidence type="ECO:0000313" key="9">
    <source>
        <dbReference type="Proteomes" id="UP000682982"/>
    </source>
</evidence>
<evidence type="ECO:0000256" key="3">
    <source>
        <dbReference type="ARBA" id="ARBA00022692"/>
    </source>
</evidence>
<proteinExistence type="predicted"/>
<dbReference type="Gene3D" id="3.30.450.20">
    <property type="entry name" value="PAS domain"/>
    <property type="match status" value="1"/>
</dbReference>
<keyword evidence="9" id="KW-1185">Reference proteome</keyword>
<sequence>MRSILKFFTFAFFSLFISQSVMAAEHGTQQEAEALVKKAIAYLKANGQEKALAEFNNPKGSFVDRDLYIWVTELNGKALAHGANARLVGKDLRSLRDVDNKAFVEEVLAGIATKGKGWVDYKWPNPTTKAIEQKSTYYEKAGDLVFACGVYK</sequence>
<dbReference type="InterPro" id="IPR033480">
    <property type="entry name" value="sCache_2"/>
</dbReference>
<dbReference type="Pfam" id="PF17200">
    <property type="entry name" value="sCache_2"/>
    <property type="match status" value="1"/>
</dbReference>
<reference evidence="8 9" key="1">
    <citation type="submission" date="2021-04" db="EMBL/GenBank/DDBJ databases">
        <title>novel species isolated from subtropical streams in China.</title>
        <authorList>
            <person name="Lu H."/>
        </authorList>
    </citation>
    <scope>NUCLEOTIDE SEQUENCE [LARGE SCALE GENOMIC DNA]</scope>
    <source>
        <strain evidence="8 9">FT147W</strain>
    </source>
</reference>
<dbReference type="EMBL" id="JAGSPK010000006">
    <property type="protein sequence ID" value="MBR7794005.1"/>
    <property type="molecule type" value="Genomic_DNA"/>
</dbReference>
<keyword evidence="4" id="KW-1133">Transmembrane helix</keyword>
<accession>A0ABS5H651</accession>
<dbReference type="SMART" id="SM01049">
    <property type="entry name" value="Cache_2"/>
    <property type="match status" value="1"/>
</dbReference>
<dbReference type="Proteomes" id="UP000682982">
    <property type="component" value="Unassembled WGS sequence"/>
</dbReference>
<keyword evidence="5" id="KW-0472">Membrane</keyword>
<organism evidence="8 9">
    <name type="scientific">Undibacterium rivi</name>
    <dbReference type="NCBI Taxonomy" id="2828729"/>
    <lineage>
        <taxon>Bacteria</taxon>
        <taxon>Pseudomonadati</taxon>
        <taxon>Pseudomonadota</taxon>
        <taxon>Betaproteobacteria</taxon>
        <taxon>Burkholderiales</taxon>
        <taxon>Oxalobacteraceae</taxon>
        <taxon>Undibacterium</taxon>
    </lineage>
</organism>
<keyword evidence="6" id="KW-0732">Signal</keyword>
<comment type="subcellular location">
    <subcellularLocation>
        <location evidence="1">Cell membrane</location>
        <topology evidence="1">Multi-pass membrane protein</topology>
    </subcellularLocation>
</comment>
<name>A0ABS5H651_9BURK</name>
<gene>
    <name evidence="8" type="ORF">KDM87_15540</name>
</gene>
<keyword evidence="2" id="KW-1003">Cell membrane</keyword>
<evidence type="ECO:0000256" key="4">
    <source>
        <dbReference type="ARBA" id="ARBA00022989"/>
    </source>
</evidence>
<feature type="domain" description="Single Cache" evidence="7">
    <location>
        <begin position="18"/>
        <end position="105"/>
    </location>
</feature>
<feature type="chain" id="PRO_5045089102" evidence="6">
    <location>
        <begin position="24"/>
        <end position="152"/>
    </location>
</feature>
<feature type="signal peptide" evidence="6">
    <location>
        <begin position="1"/>
        <end position="23"/>
    </location>
</feature>
<keyword evidence="3" id="KW-0812">Transmembrane</keyword>
<evidence type="ECO:0000256" key="6">
    <source>
        <dbReference type="SAM" id="SignalP"/>
    </source>
</evidence>
<evidence type="ECO:0000313" key="8">
    <source>
        <dbReference type="EMBL" id="MBR7794005.1"/>
    </source>
</evidence>